<evidence type="ECO:0000256" key="6">
    <source>
        <dbReference type="SAM" id="MobiDB-lite"/>
    </source>
</evidence>
<feature type="region of interest" description="Disordered" evidence="6">
    <location>
        <begin position="418"/>
        <end position="587"/>
    </location>
</feature>
<feature type="compositionally biased region" description="Polar residues" evidence="6">
    <location>
        <begin position="544"/>
        <end position="559"/>
    </location>
</feature>
<feature type="compositionally biased region" description="Basic and acidic residues" evidence="6">
    <location>
        <begin position="743"/>
        <end position="758"/>
    </location>
</feature>
<keyword evidence="2" id="KW-0479">Metal-binding</keyword>
<evidence type="ECO:0000313" key="9">
    <source>
        <dbReference type="EMBL" id="JAS35076.1"/>
    </source>
</evidence>
<dbReference type="PROSITE" id="PS00973">
    <property type="entry name" value="USP_2"/>
    <property type="match status" value="1"/>
</dbReference>
<dbReference type="InterPro" id="IPR001394">
    <property type="entry name" value="Peptidase_C19_UCH"/>
</dbReference>
<dbReference type="PANTHER" id="PTHR24006:SF781">
    <property type="entry name" value="LD34905P"/>
    <property type="match status" value="1"/>
</dbReference>
<dbReference type="GO" id="GO:0004843">
    <property type="term" value="F:cysteine-type deubiquitinase activity"/>
    <property type="evidence" value="ECO:0007669"/>
    <property type="project" value="InterPro"/>
</dbReference>
<feature type="region of interest" description="Disordered" evidence="6">
    <location>
        <begin position="688"/>
        <end position="758"/>
    </location>
</feature>
<dbReference type="Pfam" id="PF00443">
    <property type="entry name" value="UCH"/>
    <property type="match status" value="1"/>
</dbReference>
<accession>A0A1B6EAV3</accession>
<feature type="compositionally biased region" description="Low complexity" evidence="6">
    <location>
        <begin position="10"/>
        <end position="23"/>
    </location>
</feature>
<dbReference type="GO" id="GO:0008270">
    <property type="term" value="F:zinc ion binding"/>
    <property type="evidence" value="ECO:0007669"/>
    <property type="project" value="UniProtKB-KW"/>
</dbReference>
<dbReference type="SUPFAM" id="SSF54001">
    <property type="entry name" value="Cysteine proteinases"/>
    <property type="match status" value="1"/>
</dbReference>
<dbReference type="Gene3D" id="3.30.40.10">
    <property type="entry name" value="Zinc/RING finger domain, C3HC4 (zinc finger)"/>
    <property type="match status" value="1"/>
</dbReference>
<feature type="domain" description="USP" evidence="7">
    <location>
        <begin position="213"/>
        <end position="1073"/>
    </location>
</feature>
<evidence type="ECO:0000259" key="7">
    <source>
        <dbReference type="PROSITE" id="PS50235"/>
    </source>
</evidence>
<dbReference type="PANTHER" id="PTHR24006">
    <property type="entry name" value="UBIQUITIN CARBOXYL-TERMINAL HYDROLASE"/>
    <property type="match status" value="1"/>
</dbReference>
<dbReference type="GO" id="GO:0005634">
    <property type="term" value="C:nucleus"/>
    <property type="evidence" value="ECO:0007669"/>
    <property type="project" value="TreeGrafter"/>
</dbReference>
<dbReference type="Pfam" id="PF02148">
    <property type="entry name" value="zf-UBP"/>
    <property type="match status" value="1"/>
</dbReference>
<evidence type="ECO:0000256" key="5">
    <source>
        <dbReference type="PROSITE-ProRule" id="PRU00502"/>
    </source>
</evidence>
<feature type="compositionally biased region" description="Basic and acidic residues" evidence="6">
    <location>
        <begin position="570"/>
        <end position="580"/>
    </location>
</feature>
<feature type="compositionally biased region" description="Basic and acidic residues" evidence="6">
    <location>
        <begin position="440"/>
        <end position="466"/>
    </location>
</feature>
<feature type="compositionally biased region" description="Basic residues" evidence="6">
    <location>
        <begin position="475"/>
        <end position="484"/>
    </location>
</feature>
<evidence type="ECO:0000256" key="3">
    <source>
        <dbReference type="ARBA" id="ARBA00022771"/>
    </source>
</evidence>
<dbReference type="InterPro" id="IPR001607">
    <property type="entry name" value="Znf_UBP"/>
</dbReference>
<proteinExistence type="inferred from homology"/>
<evidence type="ECO:0000256" key="1">
    <source>
        <dbReference type="ARBA" id="ARBA00009085"/>
    </source>
</evidence>
<evidence type="ECO:0000259" key="8">
    <source>
        <dbReference type="PROSITE" id="PS50271"/>
    </source>
</evidence>
<keyword evidence="4" id="KW-0862">Zinc</keyword>
<dbReference type="InterPro" id="IPR038765">
    <property type="entry name" value="Papain-like_cys_pep_sf"/>
</dbReference>
<dbReference type="GO" id="GO:0005829">
    <property type="term" value="C:cytosol"/>
    <property type="evidence" value="ECO:0007669"/>
    <property type="project" value="TreeGrafter"/>
</dbReference>
<protein>
    <submittedName>
        <fullName evidence="9">Uncharacterized protein</fullName>
    </submittedName>
</protein>
<evidence type="ECO:0000256" key="2">
    <source>
        <dbReference type="ARBA" id="ARBA00022723"/>
    </source>
</evidence>
<dbReference type="InterPro" id="IPR028889">
    <property type="entry name" value="USP"/>
</dbReference>
<comment type="similarity">
    <text evidence="1">Belongs to the peptidase C19 family.</text>
</comment>
<dbReference type="EMBL" id="GEDC01002222">
    <property type="protein sequence ID" value="JAS35076.1"/>
    <property type="molecule type" value="Transcribed_RNA"/>
</dbReference>
<dbReference type="AlphaFoldDB" id="A0A1B6EAV3"/>
<dbReference type="PROSITE" id="PS50235">
    <property type="entry name" value="USP_3"/>
    <property type="match status" value="1"/>
</dbReference>
<organism evidence="9">
    <name type="scientific">Clastoptera arizonana</name>
    <name type="common">Arizona spittle bug</name>
    <dbReference type="NCBI Taxonomy" id="38151"/>
    <lineage>
        <taxon>Eukaryota</taxon>
        <taxon>Metazoa</taxon>
        <taxon>Ecdysozoa</taxon>
        <taxon>Arthropoda</taxon>
        <taxon>Hexapoda</taxon>
        <taxon>Insecta</taxon>
        <taxon>Pterygota</taxon>
        <taxon>Neoptera</taxon>
        <taxon>Paraneoptera</taxon>
        <taxon>Hemiptera</taxon>
        <taxon>Auchenorrhyncha</taxon>
        <taxon>Cercopoidea</taxon>
        <taxon>Clastopteridae</taxon>
        <taxon>Clastoptera</taxon>
    </lineage>
</organism>
<keyword evidence="3 5" id="KW-0863">Zinc-finger</keyword>
<sequence>MGEKKRHNQSSNKSPGESGSSESEGSRDHSTTSSGSKGKCLHIKKAVDQSGIRKNTKTGAQLSPFTCSICTDGFKNTKGGQLMKCDDPWVCLKCGICCCGPKEKNHIEIHISKPRSDSHAIALGLKELIVMCFQCKTEIPSGHNKRIGTVVKSLEGTYLKHSQSISNEISHLANSIETDEINQEPDTSAFLASNSNDKIRKNPFLNMNLPKVGGLANLGNTCFFNSVLQCLAQTHGLVELLREMESSGERVTIPVKDSEPINAELDKGIGAISETLASVLLQVSGVENVGSGDRYSYGFVVNPKQLLFALIKKCPQFEGGDQHDAHELLRHLLDSVRMEDLRRYHRAILSHVGLSSKECPKEMDAEKKNQAKALNQQVCETITIRPDHLFKGQLVSRLVCQKCYHSSERLESFLDLSLPVTPEKPQPPSVIRRKNQIYGDTEHTSKLDDYRDEKKSRMDNYNKDVKTVLNEGSKRGNKSGKRNARFSNYRHESLINEDNQKSDDIIEDKDTPSVAEPSDDADIEDNEDGGCEEQEQRLDVLESGYSSEKQASTRTSPLTHSPGEDSDSVFAKRDHQKRSESGLGSSTVSIQELAVTIPDESPNVHSDIASPNSVKANASLDSQELSLDSLQNCCDNRNDDISIDNYSHILPSDNYNSNTLVCSWDCNTYQDTEKTYDFETDNVKSFLQNSNDSSSISVPNTPPEGGYNVSPSSQETNADSSSKESPESQQRVLFNESLNNSLKENKENETEERPVSRLEFHESVARSSPVDLADPAGIDSAVLNLQLEYYKNKNLSLNNYENIACESHQSFSNSKESDDDTLKNKEKCQILQNESDKGFVLVGNIVEKKYDSFEKTDNFKLTVGKKSPTSEEASGTHSTATLAPRYKCEEGGCSLQSCLSQFTTNEILTGNNEVGCDTCTAKQAKAGGGKENKVVYTTCTKQLLISSLPPIMIFHFKRFQMQMCSFRKITRHVFFPVVLDIAPFCSPQCRTKSVSPDQSQILYSLYAVVEHMGTLHGGHYVAYVKVRSKDAYDPTTKEPKPGKWYYISDSSVSLASEERVLKSQAYLLFYERFP</sequence>
<dbReference type="InterPro" id="IPR050164">
    <property type="entry name" value="Peptidase_C19"/>
</dbReference>
<feature type="compositionally biased region" description="Polar residues" evidence="6">
    <location>
        <begin position="688"/>
        <end position="699"/>
    </location>
</feature>
<dbReference type="Gene3D" id="3.90.70.10">
    <property type="entry name" value="Cysteine proteinases"/>
    <property type="match status" value="2"/>
</dbReference>
<dbReference type="SUPFAM" id="SSF57850">
    <property type="entry name" value="RING/U-box"/>
    <property type="match status" value="1"/>
</dbReference>
<feature type="region of interest" description="Disordered" evidence="6">
    <location>
        <begin position="1"/>
        <end position="39"/>
    </location>
</feature>
<feature type="compositionally biased region" description="Acidic residues" evidence="6">
    <location>
        <begin position="517"/>
        <end position="533"/>
    </location>
</feature>
<feature type="compositionally biased region" description="Basic and acidic residues" evidence="6">
    <location>
        <begin position="489"/>
        <end position="511"/>
    </location>
</feature>
<dbReference type="InterPro" id="IPR018200">
    <property type="entry name" value="USP_CS"/>
</dbReference>
<reference evidence="9" key="1">
    <citation type="submission" date="2015-12" db="EMBL/GenBank/DDBJ databases">
        <title>De novo transcriptome assembly of four potential Pierce s Disease insect vectors from Arizona vineyards.</title>
        <authorList>
            <person name="Tassone E.E."/>
        </authorList>
    </citation>
    <scope>NUCLEOTIDE SEQUENCE</scope>
</reference>
<gene>
    <name evidence="9" type="ORF">g.17226</name>
</gene>
<dbReference type="GO" id="GO:0016579">
    <property type="term" value="P:protein deubiquitination"/>
    <property type="evidence" value="ECO:0007669"/>
    <property type="project" value="InterPro"/>
</dbReference>
<feature type="compositionally biased region" description="Polar residues" evidence="6">
    <location>
        <begin position="709"/>
        <end position="720"/>
    </location>
</feature>
<dbReference type="PROSITE" id="PS00972">
    <property type="entry name" value="USP_1"/>
    <property type="match status" value="1"/>
</dbReference>
<dbReference type="InterPro" id="IPR013083">
    <property type="entry name" value="Znf_RING/FYVE/PHD"/>
</dbReference>
<dbReference type="PROSITE" id="PS50271">
    <property type="entry name" value="ZF_UBP"/>
    <property type="match status" value="1"/>
</dbReference>
<evidence type="ECO:0000256" key="4">
    <source>
        <dbReference type="ARBA" id="ARBA00022833"/>
    </source>
</evidence>
<name>A0A1B6EAV3_9HEMI</name>
<dbReference type="CDD" id="cd02667">
    <property type="entry name" value="Peptidase_C19K"/>
    <property type="match status" value="1"/>
</dbReference>
<feature type="domain" description="UBP-type" evidence="8">
    <location>
        <begin position="38"/>
        <end position="158"/>
    </location>
</feature>